<dbReference type="RefSeq" id="WP_166502333.1">
    <property type="nucleotide sequence ID" value="NZ_CP050124.1"/>
</dbReference>
<dbReference type="EMBL" id="CP050124">
    <property type="protein sequence ID" value="QIP40710.1"/>
    <property type="molecule type" value="Genomic_DNA"/>
</dbReference>
<accession>A0A6G9CV56</accession>
<evidence type="ECO:0000313" key="2">
    <source>
        <dbReference type="Proteomes" id="UP000502345"/>
    </source>
</evidence>
<reference evidence="1 2" key="1">
    <citation type="submission" date="2020-03" db="EMBL/GenBank/DDBJ databases">
        <title>Screen low temperature-resistant strains for efficient degradation of petroleum hydrocarbons under the low temperature.</title>
        <authorList>
            <person name="Wang Y."/>
            <person name="Chen J."/>
        </authorList>
    </citation>
    <scope>NUCLEOTIDE SEQUENCE [LARGE SCALE GENOMIC DNA]</scope>
    <source>
        <strain evidence="1 2">KB1</strain>
    </source>
</reference>
<dbReference type="Proteomes" id="UP000502345">
    <property type="component" value="Chromosome"/>
</dbReference>
<organism evidence="1 2">
    <name type="scientific">Rhodococcus erythropolis</name>
    <name type="common">Arthrobacter picolinophilus</name>
    <dbReference type="NCBI Taxonomy" id="1833"/>
    <lineage>
        <taxon>Bacteria</taxon>
        <taxon>Bacillati</taxon>
        <taxon>Actinomycetota</taxon>
        <taxon>Actinomycetes</taxon>
        <taxon>Mycobacteriales</taxon>
        <taxon>Nocardiaceae</taxon>
        <taxon>Rhodococcus</taxon>
        <taxon>Rhodococcus erythropolis group</taxon>
    </lineage>
</organism>
<proteinExistence type="predicted"/>
<dbReference type="AlphaFoldDB" id="A0A6G9CV56"/>
<gene>
    <name evidence="1" type="ORF">G9444_3466</name>
</gene>
<protein>
    <submittedName>
        <fullName evidence="1">Uncharacterized protein</fullName>
    </submittedName>
</protein>
<name>A0A6G9CV56_RHOER</name>
<evidence type="ECO:0000313" key="1">
    <source>
        <dbReference type="EMBL" id="QIP40710.1"/>
    </source>
</evidence>
<sequence length="381" mass="41844">MTQYGFRLFAVDLHLGMKPAPQKFGAAEIPVAEKSAGLRKVDYLATAARDVGRRLNKTDTFGLTVESDDGTSATQGRAVSMRFKAAAVAGNNLEMLLEHGLVNSDGTVIDPRDDLADDIPLKNKSTLHPYRAILVCNPESSRALVAVEARGNSCPIVSVIRGLNKCSTDNWRLRVVAHAVGEAAMLKFIEEASVKRVNFDKYDFETDGARDKREVAMSVYTGIEDAVVKEAAAGWVKRGFTKIRNSMADKEAESANADIEPAKRTRMSREERAEARRVASEAKRAAQETRVLDNREYAAEAAREVRDAIYLGSAEDVSIDFNGVGVEFVRGTENRTVTPSSVFRRYTYWLGAGFVTTEKFNLEAEKTARGLLPLVQGLTLD</sequence>